<reference evidence="1" key="1">
    <citation type="submission" date="2013-10" db="EMBL/GenBank/DDBJ databases">
        <title>Genomic analysis of the causative agents of coccidiosis in chickens.</title>
        <authorList>
            <person name="Reid A.J."/>
            <person name="Blake D."/>
            <person name="Billington K."/>
            <person name="Browne H."/>
            <person name="Dunn M."/>
            <person name="Hung S."/>
            <person name="Kawahara F."/>
            <person name="Miranda-Saavedra D."/>
            <person name="Mourier T."/>
            <person name="Nagra H."/>
            <person name="Otto T.D."/>
            <person name="Rawlings N."/>
            <person name="Sanchez A."/>
            <person name="Sanders M."/>
            <person name="Subramaniam C."/>
            <person name="Tay Y."/>
            <person name="Dear P."/>
            <person name="Doerig C."/>
            <person name="Gruber A."/>
            <person name="Parkinson J."/>
            <person name="Shirley M."/>
            <person name="Wan K.L."/>
            <person name="Berriman M."/>
            <person name="Tomley F."/>
            <person name="Pain A."/>
        </authorList>
    </citation>
    <scope>NUCLEOTIDE SEQUENCE</scope>
    <source>
        <strain evidence="1">Houghton</strain>
    </source>
</reference>
<dbReference type="Proteomes" id="UP000018050">
    <property type="component" value="Unassembled WGS sequence"/>
</dbReference>
<evidence type="ECO:0000313" key="1">
    <source>
        <dbReference type="EMBL" id="CDI84135.1"/>
    </source>
</evidence>
<accession>U6GVC8</accession>
<sequence>MYLGICEGVIMDVNVDGPPLARLRGTPSTHEGWARILIEAAKKKGTLLQADVLAALFAFWALREPEQQPILSAALTMFMKVREIFAPTYRKHLNAASMAWDYYEFLSTLQADVIFVGEAWPVTGRALKTKKESYKCRGKTSSSREMPPP</sequence>
<dbReference type="VEuPathDB" id="ToxoDB:EAH_00048930"/>
<name>U6GVC8_EIMAC</name>
<dbReference type="RefSeq" id="XP_013246824.1">
    <property type="nucleotide sequence ID" value="XM_013391370.1"/>
</dbReference>
<evidence type="ECO:0000313" key="2">
    <source>
        <dbReference type="Proteomes" id="UP000018050"/>
    </source>
</evidence>
<keyword evidence="2" id="KW-1185">Reference proteome</keyword>
<dbReference type="AlphaFoldDB" id="U6GVC8"/>
<organism evidence="1 2">
    <name type="scientific">Eimeria acervulina</name>
    <name type="common">Coccidian parasite</name>
    <dbReference type="NCBI Taxonomy" id="5801"/>
    <lineage>
        <taxon>Eukaryota</taxon>
        <taxon>Sar</taxon>
        <taxon>Alveolata</taxon>
        <taxon>Apicomplexa</taxon>
        <taxon>Conoidasida</taxon>
        <taxon>Coccidia</taxon>
        <taxon>Eucoccidiorida</taxon>
        <taxon>Eimeriorina</taxon>
        <taxon>Eimeriidae</taxon>
        <taxon>Eimeria</taxon>
    </lineage>
</organism>
<protein>
    <submittedName>
        <fullName evidence="1">Uncharacterized protein</fullName>
    </submittedName>
</protein>
<gene>
    <name evidence="1" type="ORF">EAH_00048930</name>
</gene>
<reference evidence="1" key="2">
    <citation type="submission" date="2013-10" db="EMBL/GenBank/DDBJ databases">
        <authorList>
            <person name="Aslett M."/>
        </authorList>
    </citation>
    <scope>NUCLEOTIDE SEQUENCE</scope>
    <source>
        <strain evidence="1">Houghton</strain>
    </source>
</reference>
<dbReference type="EMBL" id="HG673598">
    <property type="protein sequence ID" value="CDI84135.1"/>
    <property type="molecule type" value="Genomic_DNA"/>
</dbReference>
<proteinExistence type="predicted"/>
<dbReference type="GeneID" id="25272963"/>